<dbReference type="Gene3D" id="3.40.630.30">
    <property type="match status" value="1"/>
</dbReference>
<keyword evidence="3" id="KW-1185">Reference proteome</keyword>
<dbReference type="InterPro" id="IPR050644">
    <property type="entry name" value="PG_Glycine_Bridge_Synth"/>
</dbReference>
<organism evidence="2 3">
    <name type="scientific">Rufibacter hautae</name>
    <dbReference type="NCBI Taxonomy" id="2595005"/>
    <lineage>
        <taxon>Bacteria</taxon>
        <taxon>Pseudomonadati</taxon>
        <taxon>Bacteroidota</taxon>
        <taxon>Cytophagia</taxon>
        <taxon>Cytophagales</taxon>
        <taxon>Hymenobacteraceae</taxon>
        <taxon>Rufibacter</taxon>
    </lineage>
</organism>
<comment type="caution">
    <text evidence="2">The sequence shown here is derived from an EMBL/GenBank/DDBJ whole genome shotgun (WGS) entry which is preliminary data.</text>
</comment>
<dbReference type="InterPro" id="IPR016181">
    <property type="entry name" value="Acyl_CoA_acyltransferase"/>
</dbReference>
<evidence type="ECO:0000313" key="2">
    <source>
        <dbReference type="EMBL" id="KAA3440778.1"/>
    </source>
</evidence>
<evidence type="ECO:0000313" key="3">
    <source>
        <dbReference type="Proteomes" id="UP000324133"/>
    </source>
</evidence>
<dbReference type="Proteomes" id="UP000324133">
    <property type="component" value="Unassembled WGS sequence"/>
</dbReference>
<feature type="domain" description="BioF2-like acetyltransferase" evidence="1">
    <location>
        <begin position="160"/>
        <end position="281"/>
    </location>
</feature>
<dbReference type="GO" id="GO:0016740">
    <property type="term" value="F:transferase activity"/>
    <property type="evidence" value="ECO:0007669"/>
    <property type="project" value="UniProtKB-KW"/>
</dbReference>
<evidence type="ECO:0000259" key="1">
    <source>
        <dbReference type="Pfam" id="PF13480"/>
    </source>
</evidence>
<keyword evidence="2" id="KW-0808">Transferase</keyword>
<protein>
    <submittedName>
        <fullName evidence="2">GNAT family N-acetyltransferase</fullName>
    </submittedName>
</protein>
<dbReference type="OrthoDB" id="116151at2"/>
<dbReference type="EMBL" id="VKKY01000001">
    <property type="protein sequence ID" value="KAA3440778.1"/>
    <property type="molecule type" value="Genomic_DNA"/>
</dbReference>
<dbReference type="InterPro" id="IPR038740">
    <property type="entry name" value="BioF2-like_GNAT_dom"/>
</dbReference>
<dbReference type="AlphaFoldDB" id="A0A5B6TW80"/>
<sequence length="330" mass="37780">MRRKQYLAGHMIQLLRHHEIDFARWETCLQNAGESLVYLQAWYLEVVCSGEWEALVEIQADAYVSVFPLPVRRFLGTKKVYQPLFTQQLGLVVTAGSQHTSAEEYLSLAASLFGQVQYQMPWPEEAALNLTEPWTWRRRPNYELRLAPVYAEIRENYAINLRRNLKKTSQEQLTLVPTESIQPLLELFQNTKGKELPELRPRHYQKLAVLYAQAKQHGVGEVWEVHRQNKLLAAAFILRTAQRTTFLFGASSAEGRTHNAMAFLLDQLLQQEAGSGKTFDFEGSEVPGVAKFYAGFGAQPVSYVSLSLQPNPSVLSWTPNVFRFLARHLR</sequence>
<name>A0A5B6TW80_9BACT</name>
<accession>A0A5B6TW80</accession>
<dbReference type="Pfam" id="PF13480">
    <property type="entry name" value="Acetyltransf_6"/>
    <property type="match status" value="1"/>
</dbReference>
<gene>
    <name evidence="2" type="ORF">FOA19_09065</name>
</gene>
<proteinExistence type="predicted"/>
<reference evidence="2 3" key="1">
    <citation type="submission" date="2019-07" db="EMBL/GenBank/DDBJ databases">
        <title>Rufibacter sp. nov., isolated from lake sediment.</title>
        <authorList>
            <person name="Qu J.-H."/>
        </authorList>
    </citation>
    <scope>NUCLEOTIDE SEQUENCE [LARGE SCALE GENOMIC DNA]</scope>
    <source>
        <strain evidence="2 3">NBS58-1</strain>
    </source>
</reference>
<dbReference type="SUPFAM" id="SSF55729">
    <property type="entry name" value="Acyl-CoA N-acyltransferases (Nat)"/>
    <property type="match status" value="1"/>
</dbReference>
<dbReference type="PANTHER" id="PTHR36174">
    <property type="entry name" value="LIPID II:GLYCINE GLYCYLTRANSFERASE"/>
    <property type="match status" value="1"/>
</dbReference>
<dbReference type="PANTHER" id="PTHR36174:SF1">
    <property type="entry name" value="LIPID II:GLYCINE GLYCYLTRANSFERASE"/>
    <property type="match status" value="1"/>
</dbReference>